<evidence type="ECO:0000313" key="1">
    <source>
        <dbReference type="EMBL" id="NBN62677.1"/>
    </source>
</evidence>
<dbReference type="SUPFAM" id="SSF53335">
    <property type="entry name" value="S-adenosyl-L-methionine-dependent methyltransferases"/>
    <property type="match status" value="1"/>
</dbReference>
<reference evidence="1 2" key="1">
    <citation type="submission" date="2020-01" db="EMBL/GenBank/DDBJ databases">
        <authorList>
            <person name="Peng S.Y."/>
            <person name="Li J."/>
            <person name="Wang M."/>
            <person name="Wang L."/>
            <person name="Wang C.Q."/>
            <person name="Wang J.R."/>
        </authorList>
    </citation>
    <scope>NUCLEOTIDE SEQUENCE [LARGE SCALE GENOMIC DNA]</scope>
    <source>
        <strain evidence="1 2">XCT-34</strain>
    </source>
</reference>
<name>A0ABW9ZFA1_9HYPH</name>
<evidence type="ECO:0000313" key="2">
    <source>
        <dbReference type="Proteomes" id="UP000541347"/>
    </source>
</evidence>
<organism evidence="1 2">
    <name type="scientific">Pannonibacter tanglangensis</name>
    <dbReference type="NCBI Taxonomy" id="2750084"/>
    <lineage>
        <taxon>Bacteria</taxon>
        <taxon>Pseudomonadati</taxon>
        <taxon>Pseudomonadota</taxon>
        <taxon>Alphaproteobacteria</taxon>
        <taxon>Hyphomicrobiales</taxon>
        <taxon>Stappiaceae</taxon>
        <taxon>Pannonibacter</taxon>
    </lineage>
</organism>
<dbReference type="PANTHER" id="PTHR40036">
    <property type="entry name" value="MACROCIN O-METHYLTRANSFERASE"/>
    <property type="match status" value="1"/>
</dbReference>
<accession>A0ABW9ZFA1</accession>
<keyword evidence="2" id="KW-1185">Reference proteome</keyword>
<dbReference type="InterPro" id="IPR029063">
    <property type="entry name" value="SAM-dependent_MTases_sf"/>
</dbReference>
<dbReference type="Gene3D" id="3.40.50.150">
    <property type="entry name" value="Vaccinia Virus protein VP39"/>
    <property type="match status" value="1"/>
</dbReference>
<dbReference type="InterPro" id="IPR008884">
    <property type="entry name" value="TylF_MeTrfase"/>
</dbReference>
<dbReference type="Proteomes" id="UP000541347">
    <property type="component" value="Unassembled WGS sequence"/>
</dbReference>
<comment type="caution">
    <text evidence="1">The sequence shown here is derived from an EMBL/GenBank/DDBJ whole genome shotgun (WGS) entry which is preliminary data.</text>
</comment>
<dbReference type="EMBL" id="JAABLP010000001">
    <property type="protein sequence ID" value="NBN62677.1"/>
    <property type="molecule type" value="Genomic_DNA"/>
</dbReference>
<dbReference type="Pfam" id="PF05711">
    <property type="entry name" value="TylF"/>
    <property type="match status" value="1"/>
</dbReference>
<sequence>MTTPIDSLRGLSRDSVWDYENGFYWFSDQSRINKLLAHYELYRRIVDLPGDVVEFGVFKGLSLIRFAQFRALMETDQSRRIVGFDAFGKFPSEGLARAADRDFIARFEAAAGDGLARDELGAVLREKGFGNIDLVAGDVFETLPRYLASRPELRLSLLHLDMDVAEPTRFVLETLYDRVVPGGLVVIDDYATVAGATDVVDDFLRDRGLQLRKLPNYRTPAFIVRP</sequence>
<protein>
    <submittedName>
        <fullName evidence="1">dTDP-6-deoxy-L-hexose 3-O-methyltransferase</fullName>
    </submittedName>
</protein>
<dbReference type="RefSeq" id="WP_161673828.1">
    <property type="nucleotide sequence ID" value="NZ_JAABLP010000001.1"/>
</dbReference>
<gene>
    <name evidence="1" type="ORF">GWI71_03195</name>
</gene>
<dbReference type="PANTHER" id="PTHR40036:SF1">
    <property type="entry name" value="MACROCIN O-METHYLTRANSFERASE"/>
    <property type="match status" value="1"/>
</dbReference>
<proteinExistence type="predicted"/>